<dbReference type="GO" id="GO:0005524">
    <property type="term" value="F:ATP binding"/>
    <property type="evidence" value="ECO:0007669"/>
    <property type="project" value="UniProtKB-KW"/>
</dbReference>
<keyword evidence="10" id="KW-1185">Reference proteome</keyword>
<dbReference type="PANTHER" id="PTHR42788:SF17">
    <property type="entry name" value="ALIPHATIC SULFONATES IMPORT ATP-BINDING PROTEIN SSUB"/>
    <property type="match status" value="1"/>
</dbReference>
<evidence type="ECO:0000256" key="4">
    <source>
        <dbReference type="ARBA" id="ARBA00022741"/>
    </source>
</evidence>
<evidence type="ECO:0000256" key="3">
    <source>
        <dbReference type="ARBA" id="ARBA00022475"/>
    </source>
</evidence>
<dbReference type="PROSITE" id="PS50893">
    <property type="entry name" value="ABC_TRANSPORTER_2"/>
    <property type="match status" value="1"/>
</dbReference>
<dbReference type="SUPFAM" id="SSF52540">
    <property type="entry name" value="P-loop containing nucleoside triphosphate hydrolases"/>
    <property type="match status" value="1"/>
</dbReference>
<dbReference type="PANTHER" id="PTHR42788">
    <property type="entry name" value="TAURINE IMPORT ATP-BINDING PROTEIN-RELATED"/>
    <property type="match status" value="1"/>
</dbReference>
<keyword evidence="3" id="KW-1003">Cell membrane</keyword>
<dbReference type="InterPro" id="IPR050166">
    <property type="entry name" value="ABC_transporter_ATP-bind"/>
</dbReference>
<dbReference type="Gene3D" id="3.40.50.300">
    <property type="entry name" value="P-loop containing nucleotide triphosphate hydrolases"/>
    <property type="match status" value="1"/>
</dbReference>
<accession>A0A4Q1HNA0</accession>
<dbReference type="EMBL" id="PYAL01000001">
    <property type="protein sequence ID" value="RXN92257.1"/>
    <property type="molecule type" value="Genomic_DNA"/>
</dbReference>
<dbReference type="AlphaFoldDB" id="A0A4Q1HNA0"/>
<evidence type="ECO:0000259" key="8">
    <source>
        <dbReference type="PROSITE" id="PS50893"/>
    </source>
</evidence>
<dbReference type="OrthoDB" id="9783039at2"/>
<proteinExistence type="inferred from homology"/>
<keyword evidence="2" id="KW-0813">Transport</keyword>
<dbReference type="PROSITE" id="PS00211">
    <property type="entry name" value="ABC_TRANSPORTER_1"/>
    <property type="match status" value="1"/>
</dbReference>
<evidence type="ECO:0000313" key="10">
    <source>
        <dbReference type="Proteomes" id="UP000290849"/>
    </source>
</evidence>
<protein>
    <submittedName>
        <fullName evidence="9">Sulfonate ABC transporter ATP-binding protein</fullName>
    </submittedName>
</protein>
<evidence type="ECO:0000256" key="7">
    <source>
        <dbReference type="ARBA" id="ARBA00023136"/>
    </source>
</evidence>
<comment type="caution">
    <text evidence="9">The sequence shown here is derived from an EMBL/GenBank/DDBJ whole genome shotgun (WGS) entry which is preliminary data.</text>
</comment>
<keyword evidence="5 9" id="KW-0067">ATP-binding</keyword>
<evidence type="ECO:0000313" key="9">
    <source>
        <dbReference type="EMBL" id="RXN92257.1"/>
    </source>
</evidence>
<evidence type="ECO:0000256" key="1">
    <source>
        <dbReference type="ARBA" id="ARBA00005417"/>
    </source>
</evidence>
<dbReference type="InterPro" id="IPR027417">
    <property type="entry name" value="P-loop_NTPase"/>
</dbReference>
<organism evidence="9 10">
    <name type="scientific">Achromobacter aloeverae</name>
    <dbReference type="NCBI Taxonomy" id="1750518"/>
    <lineage>
        <taxon>Bacteria</taxon>
        <taxon>Pseudomonadati</taxon>
        <taxon>Pseudomonadota</taxon>
        <taxon>Betaproteobacteria</taxon>
        <taxon>Burkholderiales</taxon>
        <taxon>Alcaligenaceae</taxon>
        <taxon>Achromobacter</taxon>
    </lineage>
</organism>
<dbReference type="GO" id="GO:0016887">
    <property type="term" value="F:ATP hydrolysis activity"/>
    <property type="evidence" value="ECO:0007669"/>
    <property type="project" value="InterPro"/>
</dbReference>
<comment type="similarity">
    <text evidence="1">Belongs to the ABC transporter superfamily.</text>
</comment>
<reference evidence="9 10" key="1">
    <citation type="journal article" date="2017" name="Int. J. Syst. Evol. Microbiol.">
        <title>Achromobacter aloeverae sp. nov., isolated from the root of Aloe vera (L.) Burm.f.</title>
        <authorList>
            <person name="Kuncharoen N."/>
            <person name="Muramatsu Y."/>
            <person name="Shibata C."/>
            <person name="Kamakura Y."/>
            <person name="Nakagawa Y."/>
            <person name="Tanasupawat S."/>
        </authorList>
    </citation>
    <scope>NUCLEOTIDE SEQUENCE [LARGE SCALE GENOMIC DNA]</scope>
    <source>
        <strain evidence="9 10">AVA-1</strain>
    </source>
</reference>
<dbReference type="RefSeq" id="WP_129148219.1">
    <property type="nucleotide sequence ID" value="NZ_JBHSDO010000016.1"/>
</dbReference>
<dbReference type="Proteomes" id="UP000290849">
    <property type="component" value="Unassembled WGS sequence"/>
</dbReference>
<dbReference type="SMART" id="SM00382">
    <property type="entry name" value="AAA"/>
    <property type="match status" value="1"/>
</dbReference>
<keyword evidence="7" id="KW-0472">Membrane</keyword>
<dbReference type="InterPro" id="IPR003593">
    <property type="entry name" value="AAA+_ATPase"/>
</dbReference>
<evidence type="ECO:0000256" key="2">
    <source>
        <dbReference type="ARBA" id="ARBA00022448"/>
    </source>
</evidence>
<keyword evidence="4" id="KW-0547">Nucleotide-binding</keyword>
<keyword evidence="6" id="KW-1278">Translocase</keyword>
<evidence type="ECO:0000256" key="5">
    <source>
        <dbReference type="ARBA" id="ARBA00022840"/>
    </source>
</evidence>
<evidence type="ECO:0000256" key="6">
    <source>
        <dbReference type="ARBA" id="ARBA00022967"/>
    </source>
</evidence>
<dbReference type="Pfam" id="PF00005">
    <property type="entry name" value="ABC_tran"/>
    <property type="match status" value="1"/>
</dbReference>
<name>A0A4Q1HNA0_9BURK</name>
<feature type="domain" description="ABC transporter" evidence="8">
    <location>
        <begin position="44"/>
        <end position="260"/>
    </location>
</feature>
<dbReference type="InterPro" id="IPR003439">
    <property type="entry name" value="ABC_transporter-like_ATP-bd"/>
</dbReference>
<sequence>MAVIDRVTATPASALPPAVADIAERGERRGQGEACAGRAGDDGVIVQRLSRRYGDRLILEGVDLHIAPGQFLALLGRSGSGKSTLLRALAHLDQDTAGAGRITVPARRAVLFQDSRLLPWLRVLDNVKLGALGPDAEARARAALAEVGLAGRERAWPRMLSGGEQQRVALARGLVRDPRFILADEPFSALDALTRLRMQQLLLQVCERHAPAVLFVTHDVDEALLLADRVIVLESGRLSLDRLVPTDDADAGEREALRIRILNQLGVAPDAKHRAAGRQGKPSLQPTTFS</sequence>
<gene>
    <name evidence="9" type="ORF">C7R54_00365</name>
</gene>
<dbReference type="InterPro" id="IPR017871">
    <property type="entry name" value="ABC_transporter-like_CS"/>
</dbReference>